<evidence type="ECO:0000256" key="2">
    <source>
        <dbReference type="ARBA" id="ARBA00004552"/>
    </source>
</evidence>
<dbReference type="InterPro" id="IPR000008">
    <property type="entry name" value="C2_dom"/>
</dbReference>
<dbReference type="PROSITE" id="PS50238">
    <property type="entry name" value="RHOGAP"/>
    <property type="match status" value="1"/>
</dbReference>
<sequence length="1305" mass="146547">MTMNAELQQAWLEYFPSFPAPVLALSEPVTLQDLRDELDRREESVRELQQQLRHEEFLVMFLSKRLEEVSDGRNDARRRVVVDGPPSPRQPGSPTAPTQRPVQPVPAVRHGKRRRAPYLHPGYHHRGVSCSTEDLLSRVADDEPDGSGTPGKTTGLGPTRCRDVVDPSEACRPRSWPMNVHGSADELAFPPRNVLASLSTVDGNMPSSKTKRGRHYRRTGEQSTRRTDSQYGGVSPACGYEVETPQQGEDSSESLPFIDESPPALSPQPALRSSQLEDGEPLGDALQGPDQTEVEREEEDVGKVLAMRKMVLSGILASEEIYLNQLEALILPLKPLRASATTSQPTLSLQQIHIIFYRLPEIFRIHQTFYDGLKPQVLQDDDSSCVGHLFLQLANSLGHYEGFVNNYQAAVEMVDKCCQGSLQFAEISLVSAGCVNYGRFCSFCFVLFCCCCSCCVTLSDCLCPPQNVKVKIPKGSKEQTRITSMEALLYKPVDRVMRSTLVLHDLLKHTPHSHSDYAELENALKISHTFLSKLNADIMIQPVQKQLRGEGHQLKRDGFLVELVDGTRKFRHLFLFDNLLLCTKLKKAISGKQQSYDCKWYLPLASLSFVPFEDSEPAPHIPASTEQEIEAIKTKISQLKSEIAREKKAANKNSRAAERLKKKLSEYEFLLLLQSPNNPFRLHNRNSKSYTFLLSSDYERAEWTDSIEEQKKKCFETCVLGSVEVQLLTASCMKLQTVHSIPVTANKEDDEPTGLYGFLYVIIHSASGFKRPVNVYCSIEVDSFGYFVNQARTRTCRDTTNPKWNEEFEIELEGSQTLHILCCNKTATGHQRSKFSKADMDTTDAILCKGQMKLDHKDLSEKDWQDRVIDMNEVELKLSVRLTSREFSLKRLPSLKQTGVFGVKIAVVTKRERSQIPYIVRQCVEEIERRGIEEVGIYRVSGVATDIQTLKAAFDNNNKDVVMILSEMDVNAIAGVLKLYFRELPEPLLTNEKYQSFIEASALSDPVAKETCMLQMLESLPETSHTTFLYVLTHLRRVAEKKAVNKMTLHNIATVFGPTLLRPSEKDGDPCSGVGASPPLTVNRWSLEVIAQAGGTPERTNKMLAARAGSFCAGRALHRWIWTRSASRQPRSSRQDPSLPVFQYVGKRVRRKDRVFVWGFTNTGALGIPSFVGPGLMSLGRRKLQHKPYRLEMSNKITSAACGYGFTLLASYTQDITKVWGMGLNKDSQLGFQRSRRDRTKCYDLVLKPSPVALPLRTPQGTRVVQVACGRAHSLILTDNEGVFSLGNNAYGQCGRKVVEDEDYK</sequence>
<evidence type="ECO:0000259" key="10">
    <source>
        <dbReference type="PROSITE" id="PS50003"/>
    </source>
</evidence>
<dbReference type="Proteomes" id="UP000694388">
    <property type="component" value="Unplaced"/>
</dbReference>
<feature type="domain" description="DH" evidence="12">
    <location>
        <begin position="307"/>
        <end position="537"/>
    </location>
</feature>
<dbReference type="Gene3D" id="1.20.900.10">
    <property type="entry name" value="Dbl homology (DH) domain"/>
    <property type="match status" value="1"/>
</dbReference>
<dbReference type="Pfam" id="PF00415">
    <property type="entry name" value="RCC1"/>
    <property type="match status" value="1"/>
</dbReference>
<dbReference type="GO" id="GO:0004674">
    <property type="term" value="F:protein serine/threonine kinase activity"/>
    <property type="evidence" value="ECO:0007669"/>
    <property type="project" value="InterPro"/>
</dbReference>
<organism evidence="14 15">
    <name type="scientific">Eptatretus burgeri</name>
    <name type="common">Inshore hagfish</name>
    <dbReference type="NCBI Taxonomy" id="7764"/>
    <lineage>
        <taxon>Eukaryota</taxon>
        <taxon>Metazoa</taxon>
        <taxon>Chordata</taxon>
        <taxon>Craniata</taxon>
        <taxon>Vertebrata</taxon>
        <taxon>Cyclostomata</taxon>
        <taxon>Myxini</taxon>
        <taxon>Myxiniformes</taxon>
        <taxon>Myxinidae</taxon>
        <taxon>Eptatretinae</taxon>
        <taxon>Eptatretus</taxon>
    </lineage>
</organism>
<evidence type="ECO:0000313" key="14">
    <source>
        <dbReference type="Ensembl" id="ENSEBUP00000004481.1"/>
    </source>
</evidence>
<evidence type="ECO:0000259" key="12">
    <source>
        <dbReference type="PROSITE" id="PS50010"/>
    </source>
</evidence>
<dbReference type="SMART" id="SM00233">
    <property type="entry name" value="PH"/>
    <property type="match status" value="1"/>
</dbReference>
<feature type="compositionally biased region" description="Polar residues" evidence="9">
    <location>
        <begin position="92"/>
        <end position="101"/>
    </location>
</feature>
<dbReference type="Pfam" id="PF00620">
    <property type="entry name" value="RhoGAP"/>
    <property type="match status" value="1"/>
</dbReference>
<evidence type="ECO:0000256" key="3">
    <source>
        <dbReference type="ARBA" id="ARBA00022468"/>
    </source>
</evidence>
<dbReference type="InterPro" id="IPR001331">
    <property type="entry name" value="GDS_CDC24_CS"/>
</dbReference>
<dbReference type="GO" id="GO:0035556">
    <property type="term" value="P:intracellular signal transduction"/>
    <property type="evidence" value="ECO:0007669"/>
    <property type="project" value="InterPro"/>
</dbReference>
<keyword evidence="3" id="KW-0343">GTPase activation</keyword>
<keyword evidence="5" id="KW-0770">Synapse</keyword>
<dbReference type="InterPro" id="IPR035892">
    <property type="entry name" value="C2_domain_sf"/>
</dbReference>
<evidence type="ECO:0000259" key="13">
    <source>
        <dbReference type="PROSITE" id="PS50238"/>
    </source>
</evidence>
<feature type="repeat" description="RCC1" evidence="7">
    <location>
        <begin position="1153"/>
        <end position="1213"/>
    </location>
</feature>
<dbReference type="SMART" id="SM00324">
    <property type="entry name" value="RhoGAP"/>
    <property type="match status" value="1"/>
</dbReference>
<dbReference type="GeneTree" id="ENSGT00940000153491"/>
<dbReference type="PROSITE" id="PS50004">
    <property type="entry name" value="C2"/>
    <property type="match status" value="1"/>
</dbReference>
<dbReference type="SUPFAM" id="SSF50729">
    <property type="entry name" value="PH domain-like"/>
    <property type="match status" value="1"/>
</dbReference>
<feature type="region of interest" description="Disordered" evidence="9">
    <location>
        <begin position="76"/>
        <end position="162"/>
    </location>
</feature>
<dbReference type="InterPro" id="IPR009091">
    <property type="entry name" value="RCC1/BLIP-II"/>
</dbReference>
<dbReference type="GO" id="GO:0043197">
    <property type="term" value="C:dendritic spine"/>
    <property type="evidence" value="ECO:0007669"/>
    <property type="project" value="UniProtKB-SubCell"/>
</dbReference>
<dbReference type="SMART" id="SM00239">
    <property type="entry name" value="C2"/>
    <property type="match status" value="1"/>
</dbReference>
<dbReference type="InterPro" id="IPR001849">
    <property type="entry name" value="PH_domain"/>
</dbReference>
<feature type="compositionally biased region" description="Polar residues" evidence="9">
    <location>
        <begin position="198"/>
        <end position="208"/>
    </location>
</feature>
<dbReference type="InterPro" id="IPR008936">
    <property type="entry name" value="Rho_GTPase_activation_prot"/>
</dbReference>
<dbReference type="Pfam" id="PF00621">
    <property type="entry name" value="RhoGEF"/>
    <property type="match status" value="1"/>
</dbReference>
<dbReference type="Gene3D" id="2.130.10.30">
    <property type="entry name" value="Regulator of chromosome condensation 1/beta-lactamase-inhibitor protein II"/>
    <property type="match status" value="1"/>
</dbReference>
<dbReference type="Pfam" id="PF00168">
    <property type="entry name" value="C2"/>
    <property type="match status" value="1"/>
</dbReference>
<dbReference type="Gene3D" id="1.10.555.10">
    <property type="entry name" value="Rho GTPase activation protein"/>
    <property type="match status" value="1"/>
</dbReference>
<dbReference type="Ensembl" id="ENSEBUT00000004919.1">
    <property type="protein sequence ID" value="ENSEBUP00000004481.1"/>
    <property type="gene ID" value="ENSEBUG00000003163.1"/>
</dbReference>
<dbReference type="InterPro" id="IPR035899">
    <property type="entry name" value="DBL_dom_sf"/>
</dbReference>
<evidence type="ECO:0000256" key="4">
    <source>
        <dbReference type="ARBA" id="ARBA00022658"/>
    </source>
</evidence>
<evidence type="ECO:0000256" key="1">
    <source>
        <dbReference type="ARBA" id="ARBA00004489"/>
    </source>
</evidence>
<evidence type="ECO:0000256" key="5">
    <source>
        <dbReference type="ARBA" id="ARBA00023018"/>
    </source>
</evidence>
<evidence type="ECO:0000313" key="15">
    <source>
        <dbReference type="Proteomes" id="UP000694388"/>
    </source>
</evidence>
<dbReference type="SUPFAM" id="SSF48350">
    <property type="entry name" value="GTPase activation domain, GAP"/>
    <property type="match status" value="1"/>
</dbReference>
<dbReference type="InterPro" id="IPR011993">
    <property type="entry name" value="PH-like_dom_sf"/>
</dbReference>
<reference evidence="14" key="1">
    <citation type="submission" date="2025-08" db="UniProtKB">
        <authorList>
            <consortium name="Ensembl"/>
        </authorList>
    </citation>
    <scope>IDENTIFICATION</scope>
</reference>
<dbReference type="PANTHER" id="PTHR23182">
    <property type="entry name" value="BREAKPOINT CLUSTER REGION PROTEIN BCR"/>
    <property type="match status" value="1"/>
</dbReference>
<dbReference type="Gene3D" id="2.60.40.150">
    <property type="entry name" value="C2 domain"/>
    <property type="match status" value="1"/>
</dbReference>
<dbReference type="PROSITE" id="PS00741">
    <property type="entry name" value="DH_1"/>
    <property type="match status" value="1"/>
</dbReference>
<dbReference type="InterPro" id="IPR037769">
    <property type="entry name" value="Abr/Bcr"/>
</dbReference>
<keyword evidence="6" id="KW-0966">Cell projection</keyword>
<dbReference type="PROSITE" id="PS50010">
    <property type="entry name" value="DH_2"/>
    <property type="match status" value="1"/>
</dbReference>
<reference evidence="14" key="2">
    <citation type="submission" date="2025-09" db="UniProtKB">
        <authorList>
            <consortium name="Ensembl"/>
        </authorList>
    </citation>
    <scope>IDENTIFICATION</scope>
</reference>
<dbReference type="GO" id="GO:0005096">
    <property type="term" value="F:GTPase activator activity"/>
    <property type="evidence" value="ECO:0007669"/>
    <property type="project" value="UniProtKB-KW"/>
</dbReference>
<evidence type="ECO:0000256" key="8">
    <source>
        <dbReference type="SAM" id="Coils"/>
    </source>
</evidence>
<evidence type="ECO:0008006" key="16">
    <source>
        <dbReference type="Google" id="ProtNLM"/>
    </source>
</evidence>
<keyword evidence="8" id="KW-0175">Coiled coil</keyword>
<accession>A0A8C4NL73</accession>
<dbReference type="PROSITE" id="PS50003">
    <property type="entry name" value="PH_DOMAIN"/>
    <property type="match status" value="1"/>
</dbReference>
<dbReference type="InterPro" id="IPR015123">
    <property type="entry name" value="Bcr-Abl_oncoprot_oligo"/>
</dbReference>
<dbReference type="GO" id="GO:0005085">
    <property type="term" value="F:guanyl-nucleotide exchange factor activity"/>
    <property type="evidence" value="ECO:0007669"/>
    <property type="project" value="UniProtKB-KW"/>
</dbReference>
<dbReference type="Pfam" id="PF13540">
    <property type="entry name" value="RCC1_2"/>
    <property type="match status" value="1"/>
</dbReference>
<dbReference type="InterPro" id="IPR036481">
    <property type="entry name" value="Bcr-Abl_oncoprot_oligo_sf"/>
</dbReference>
<feature type="domain" description="PH" evidence="10">
    <location>
        <begin position="553"/>
        <end position="712"/>
    </location>
</feature>
<dbReference type="Gene3D" id="2.30.29.30">
    <property type="entry name" value="Pleckstrin-homology domain (PH domain)/Phosphotyrosine-binding domain (PTB)"/>
    <property type="match status" value="1"/>
</dbReference>
<dbReference type="PROSITE" id="PS50012">
    <property type="entry name" value="RCC1_3"/>
    <property type="match status" value="2"/>
</dbReference>
<feature type="domain" description="Rho-GAP" evidence="13">
    <location>
        <begin position="903"/>
        <end position="1098"/>
    </location>
</feature>
<dbReference type="InterPro" id="IPR000408">
    <property type="entry name" value="Reg_chr_condens"/>
</dbReference>
<protein>
    <recommendedName>
        <fullName evidence="16">Active breakpoint cluster region-related protein</fullName>
    </recommendedName>
</protein>
<feature type="repeat" description="RCC1" evidence="7">
    <location>
        <begin position="1217"/>
        <end position="1280"/>
    </location>
</feature>
<dbReference type="PANTHER" id="PTHR23182:SF1">
    <property type="entry name" value="RHO GTPASE ACTIVATING PROTEIN AT 1A, ISOFORM E"/>
    <property type="match status" value="1"/>
</dbReference>
<feature type="compositionally biased region" description="Basic and acidic residues" evidence="9">
    <location>
        <begin position="218"/>
        <end position="228"/>
    </location>
</feature>
<dbReference type="Pfam" id="PF09036">
    <property type="entry name" value="Bcr-Abl_Oligo"/>
    <property type="match status" value="1"/>
</dbReference>
<dbReference type="InterPro" id="IPR000198">
    <property type="entry name" value="RhoGAP_dom"/>
</dbReference>
<dbReference type="GO" id="GO:0016020">
    <property type="term" value="C:membrane"/>
    <property type="evidence" value="ECO:0007669"/>
    <property type="project" value="TreeGrafter"/>
</dbReference>
<dbReference type="SUPFAM" id="SSF50985">
    <property type="entry name" value="RCC1/BLIP-II"/>
    <property type="match status" value="1"/>
</dbReference>
<dbReference type="Gene3D" id="4.10.280.30">
    <property type="entry name" value="Bcr-Abl oncoprotein oligomerisation domain"/>
    <property type="match status" value="1"/>
</dbReference>
<proteinExistence type="predicted"/>
<feature type="compositionally biased region" description="Basic residues" evidence="9">
    <location>
        <begin position="109"/>
        <end position="127"/>
    </location>
</feature>
<comment type="subcellular location">
    <subcellularLocation>
        <location evidence="1">Cell projection</location>
        <location evidence="1">Axon</location>
    </subcellularLocation>
    <subcellularLocation>
        <location evidence="2">Cell projection</location>
        <location evidence="2">Dendritic spine</location>
    </subcellularLocation>
</comment>
<feature type="region of interest" description="Disordered" evidence="9">
    <location>
        <begin position="198"/>
        <end position="299"/>
    </location>
</feature>
<dbReference type="CDD" id="cd00160">
    <property type="entry name" value="RhoGEF"/>
    <property type="match status" value="1"/>
</dbReference>
<dbReference type="GO" id="GO:0030424">
    <property type="term" value="C:axon"/>
    <property type="evidence" value="ECO:0007669"/>
    <property type="project" value="UniProtKB-SubCell"/>
</dbReference>
<evidence type="ECO:0000256" key="9">
    <source>
        <dbReference type="SAM" id="MobiDB-lite"/>
    </source>
</evidence>
<feature type="coiled-coil region" evidence="8">
    <location>
        <begin position="629"/>
        <end position="663"/>
    </location>
</feature>
<keyword evidence="4" id="KW-0344">Guanine-nucleotide releasing factor</keyword>
<feature type="compositionally biased region" description="Low complexity" evidence="9">
    <location>
        <begin position="146"/>
        <end position="159"/>
    </location>
</feature>
<dbReference type="InterPro" id="IPR000219">
    <property type="entry name" value="DH_dom"/>
</dbReference>
<keyword evidence="15" id="KW-1185">Reference proteome</keyword>
<evidence type="ECO:0000256" key="6">
    <source>
        <dbReference type="ARBA" id="ARBA00023273"/>
    </source>
</evidence>
<evidence type="ECO:0000259" key="11">
    <source>
        <dbReference type="PROSITE" id="PS50004"/>
    </source>
</evidence>
<evidence type="ECO:0000256" key="7">
    <source>
        <dbReference type="PROSITE-ProRule" id="PRU00235"/>
    </source>
</evidence>
<dbReference type="SUPFAM" id="SSF49562">
    <property type="entry name" value="C2 domain (Calcium/lipid-binding domain, CaLB)"/>
    <property type="match status" value="1"/>
</dbReference>
<feature type="domain" description="C2" evidence="11">
    <location>
        <begin position="739"/>
        <end position="869"/>
    </location>
</feature>
<dbReference type="SMART" id="SM00325">
    <property type="entry name" value="RhoGEF"/>
    <property type="match status" value="1"/>
</dbReference>
<name>A0A8C4NL73_EPTBU</name>
<dbReference type="FunFam" id="1.10.555.10:FF:000004">
    <property type="entry name" value="active breakpoint cluster region-related protein-like"/>
    <property type="match status" value="1"/>
</dbReference>
<dbReference type="SUPFAM" id="SSF48065">
    <property type="entry name" value="DBL homology domain (DH-domain)"/>
    <property type="match status" value="1"/>
</dbReference>